<sequence length="195" mass="20879">MTSSHENRRHHRRQTTSPKPHRQDREDAPPVRLPHVVVTVDEPGTLRVTVDGIDLPAPEDEQSWTRARFADMLDLVTDDRRVAVRVEVHESDGSTFTDLIHAIRRPAPDPLVELATEAPAPGETPMEPATPEGPVEVTADGFTAGEEITVALAIATTAATADGRARAQVDPSQTGAGEVLLVGRVSGTIAARGLS</sequence>
<evidence type="ECO:0000256" key="1">
    <source>
        <dbReference type="SAM" id="MobiDB-lite"/>
    </source>
</evidence>
<gene>
    <name evidence="2" type="ORF">Bequi_02625</name>
</gene>
<keyword evidence="3" id="KW-1185">Reference proteome</keyword>
<organism evidence="2 3">
    <name type="scientific">Brachybacterium equifaecis</name>
    <dbReference type="NCBI Taxonomy" id="2910770"/>
    <lineage>
        <taxon>Bacteria</taxon>
        <taxon>Bacillati</taxon>
        <taxon>Actinomycetota</taxon>
        <taxon>Actinomycetes</taxon>
        <taxon>Micrococcales</taxon>
        <taxon>Dermabacteraceae</taxon>
        <taxon>Brachybacterium</taxon>
    </lineage>
</organism>
<name>A0ABT0QX74_9MICO</name>
<protein>
    <submittedName>
        <fullName evidence="2">Uncharacterized protein</fullName>
    </submittedName>
</protein>
<dbReference type="Proteomes" id="UP001203761">
    <property type="component" value="Unassembled WGS sequence"/>
</dbReference>
<evidence type="ECO:0000313" key="3">
    <source>
        <dbReference type="Proteomes" id="UP001203761"/>
    </source>
</evidence>
<dbReference type="RefSeq" id="WP_234993849.1">
    <property type="nucleotide sequence ID" value="NZ_JAKNCJ010000001.1"/>
</dbReference>
<feature type="compositionally biased region" description="Basic residues" evidence="1">
    <location>
        <begin position="7"/>
        <end position="20"/>
    </location>
</feature>
<reference evidence="2" key="1">
    <citation type="submission" date="2022-02" db="EMBL/GenBank/DDBJ databases">
        <authorList>
            <person name="Lee M."/>
            <person name="Kim S.-J."/>
            <person name="Jung M.-Y."/>
        </authorList>
    </citation>
    <scope>NUCLEOTIDE SEQUENCE</scope>
    <source>
        <strain evidence="2">JHP9</strain>
    </source>
</reference>
<evidence type="ECO:0000313" key="2">
    <source>
        <dbReference type="EMBL" id="MCL6422292.1"/>
    </source>
</evidence>
<accession>A0ABT0QX74</accession>
<dbReference type="EMBL" id="JAKNCJ010000001">
    <property type="protein sequence ID" value="MCL6422292.1"/>
    <property type="molecule type" value="Genomic_DNA"/>
</dbReference>
<proteinExistence type="predicted"/>
<feature type="region of interest" description="Disordered" evidence="1">
    <location>
        <begin position="1"/>
        <end position="33"/>
    </location>
</feature>
<comment type="caution">
    <text evidence="2">The sequence shown here is derived from an EMBL/GenBank/DDBJ whole genome shotgun (WGS) entry which is preliminary data.</text>
</comment>